<comment type="caution">
    <text evidence="6">The sequence shown here is derived from an EMBL/GenBank/DDBJ whole genome shotgun (WGS) entry which is preliminary data.</text>
</comment>
<dbReference type="PROSITE" id="PS50222">
    <property type="entry name" value="EF_HAND_2"/>
    <property type="match status" value="2"/>
</dbReference>
<dbReference type="InterPro" id="IPR011992">
    <property type="entry name" value="EF-hand-dom_pair"/>
</dbReference>
<evidence type="ECO:0000256" key="3">
    <source>
        <dbReference type="SAM" id="MobiDB-lite"/>
    </source>
</evidence>
<dbReference type="Pfam" id="PF13202">
    <property type="entry name" value="EF-hand_5"/>
    <property type="match status" value="1"/>
</dbReference>
<keyword evidence="1" id="KW-0479">Metal-binding</keyword>
<evidence type="ECO:0000259" key="5">
    <source>
        <dbReference type="PROSITE" id="PS50222"/>
    </source>
</evidence>
<protein>
    <recommendedName>
        <fullName evidence="5">EF-hand domain-containing protein</fullName>
    </recommendedName>
</protein>
<proteinExistence type="predicted"/>
<dbReference type="RefSeq" id="WP_200237609.1">
    <property type="nucleotide sequence ID" value="NZ_NRRV01000025.1"/>
</dbReference>
<dbReference type="EMBL" id="NRRV01000025">
    <property type="protein sequence ID" value="MBK1631415.1"/>
    <property type="molecule type" value="Genomic_DNA"/>
</dbReference>
<feature type="domain" description="EF-hand" evidence="5">
    <location>
        <begin position="125"/>
        <end position="160"/>
    </location>
</feature>
<dbReference type="Pfam" id="PF13499">
    <property type="entry name" value="EF-hand_7"/>
    <property type="match status" value="1"/>
</dbReference>
<feature type="region of interest" description="Disordered" evidence="3">
    <location>
        <begin position="160"/>
        <end position="181"/>
    </location>
</feature>
<evidence type="ECO:0000256" key="4">
    <source>
        <dbReference type="SAM" id="SignalP"/>
    </source>
</evidence>
<dbReference type="SUPFAM" id="SSF47473">
    <property type="entry name" value="EF-hand"/>
    <property type="match status" value="1"/>
</dbReference>
<feature type="signal peptide" evidence="4">
    <location>
        <begin position="1"/>
        <end position="23"/>
    </location>
</feature>
<dbReference type="PANTHER" id="PTHR10827:SF98">
    <property type="entry name" value="45 KDA CALCIUM-BINDING PROTEIN"/>
    <property type="match status" value="1"/>
</dbReference>
<dbReference type="CDD" id="cd00051">
    <property type="entry name" value="EFh"/>
    <property type="match status" value="1"/>
</dbReference>
<keyword evidence="2" id="KW-0677">Repeat</keyword>
<evidence type="ECO:0000313" key="7">
    <source>
        <dbReference type="Proteomes" id="UP000748752"/>
    </source>
</evidence>
<dbReference type="Proteomes" id="UP000748752">
    <property type="component" value="Unassembled WGS sequence"/>
</dbReference>
<name>A0ABS1CHL4_9GAMM</name>
<feature type="chain" id="PRO_5045598162" description="EF-hand domain-containing protein" evidence="4">
    <location>
        <begin position="24"/>
        <end position="181"/>
    </location>
</feature>
<gene>
    <name evidence="6" type="ORF">CKO31_11810</name>
</gene>
<evidence type="ECO:0000256" key="1">
    <source>
        <dbReference type="ARBA" id="ARBA00022723"/>
    </source>
</evidence>
<keyword evidence="7" id="KW-1185">Reference proteome</keyword>
<organism evidence="6 7">
    <name type="scientific">Thiohalocapsa halophila</name>
    <dbReference type="NCBI Taxonomy" id="69359"/>
    <lineage>
        <taxon>Bacteria</taxon>
        <taxon>Pseudomonadati</taxon>
        <taxon>Pseudomonadota</taxon>
        <taxon>Gammaproteobacteria</taxon>
        <taxon>Chromatiales</taxon>
        <taxon>Chromatiaceae</taxon>
        <taxon>Thiohalocapsa</taxon>
    </lineage>
</organism>
<feature type="domain" description="EF-hand" evidence="5">
    <location>
        <begin position="56"/>
        <end position="91"/>
    </location>
</feature>
<dbReference type="PANTHER" id="PTHR10827">
    <property type="entry name" value="RETICULOCALBIN"/>
    <property type="match status" value="1"/>
</dbReference>
<reference evidence="6 7" key="1">
    <citation type="journal article" date="2020" name="Microorganisms">
        <title>Osmotic Adaptation and Compatible Solute Biosynthesis of Phototrophic Bacteria as Revealed from Genome Analyses.</title>
        <authorList>
            <person name="Imhoff J.F."/>
            <person name="Rahn T."/>
            <person name="Kunzel S."/>
            <person name="Keller A."/>
            <person name="Neulinger S.C."/>
        </authorList>
    </citation>
    <scope>NUCLEOTIDE SEQUENCE [LARGE SCALE GENOMIC DNA]</scope>
    <source>
        <strain evidence="6 7">DSM 6210</strain>
    </source>
</reference>
<accession>A0ABS1CHL4</accession>
<evidence type="ECO:0000256" key="2">
    <source>
        <dbReference type="ARBA" id="ARBA00022737"/>
    </source>
</evidence>
<dbReference type="InterPro" id="IPR002048">
    <property type="entry name" value="EF_hand_dom"/>
</dbReference>
<dbReference type="Gene3D" id="1.10.238.10">
    <property type="entry name" value="EF-hand"/>
    <property type="match status" value="2"/>
</dbReference>
<sequence>MQRAIPLAVLALCSGFAAQGVLAQAQQGQAGGAEAAAEAFMQKLDADGSGGISLEEATAPQMEQFKQNDADGDGFITPDEASAAFAEQVPPEMMEAMKERGMPNPGKTFVENLDQDGDGKVSLEEFEQPTKESFAAMDTNDDGIADAEEAAAYFEQMQAKMQERMQQMQQQMQQQQQAPAQ</sequence>
<keyword evidence="4" id="KW-0732">Signal</keyword>
<evidence type="ECO:0000313" key="6">
    <source>
        <dbReference type="EMBL" id="MBK1631415.1"/>
    </source>
</evidence>